<dbReference type="SUPFAM" id="SSF50486">
    <property type="entry name" value="FMT C-terminal domain-like"/>
    <property type="match status" value="1"/>
</dbReference>
<dbReference type="SUPFAM" id="SSF53328">
    <property type="entry name" value="Formyltransferase"/>
    <property type="match status" value="1"/>
</dbReference>
<comment type="function">
    <text evidence="5">Attaches a formyl group to the free amino group of methionyl-tRNA(fMet). The formyl group appears to play a dual role in the initiator identity of N-formylmethionyl-tRNA by promoting its recognition by IF2 and preventing the misappropriation of this tRNA by the elongation apparatus.</text>
</comment>
<dbReference type="PANTHER" id="PTHR11138">
    <property type="entry name" value="METHIONYL-TRNA FORMYLTRANSFERASE"/>
    <property type="match status" value="1"/>
</dbReference>
<comment type="catalytic activity">
    <reaction evidence="5">
        <text>L-methionyl-tRNA(fMet) + (6R)-10-formyltetrahydrofolate = N-formyl-L-methionyl-tRNA(fMet) + (6S)-5,6,7,8-tetrahydrofolate + H(+)</text>
        <dbReference type="Rhea" id="RHEA:24380"/>
        <dbReference type="Rhea" id="RHEA-COMP:9952"/>
        <dbReference type="Rhea" id="RHEA-COMP:9953"/>
        <dbReference type="ChEBI" id="CHEBI:15378"/>
        <dbReference type="ChEBI" id="CHEBI:57453"/>
        <dbReference type="ChEBI" id="CHEBI:78530"/>
        <dbReference type="ChEBI" id="CHEBI:78844"/>
        <dbReference type="ChEBI" id="CHEBI:195366"/>
        <dbReference type="EC" id="2.1.2.9"/>
    </reaction>
</comment>
<dbReference type="InterPro" id="IPR044135">
    <property type="entry name" value="Met-tRNA-FMT_C"/>
</dbReference>
<dbReference type="Gene3D" id="3.40.50.12230">
    <property type="match status" value="1"/>
</dbReference>
<evidence type="ECO:0000256" key="5">
    <source>
        <dbReference type="HAMAP-Rule" id="MF_00182"/>
    </source>
</evidence>
<name>A0A537IM75_9BACT</name>
<dbReference type="InterPro" id="IPR002376">
    <property type="entry name" value="Formyl_transf_N"/>
</dbReference>
<dbReference type="PANTHER" id="PTHR11138:SF5">
    <property type="entry name" value="METHIONYL-TRNA FORMYLTRANSFERASE, MITOCHONDRIAL"/>
    <property type="match status" value="1"/>
</dbReference>
<evidence type="ECO:0000313" key="8">
    <source>
        <dbReference type="EMBL" id="TMI72443.1"/>
    </source>
</evidence>
<dbReference type="EC" id="2.1.2.9" evidence="2 5"/>
<dbReference type="CDD" id="cd08646">
    <property type="entry name" value="FMT_core_Met-tRNA-FMT_N"/>
    <property type="match status" value="1"/>
</dbReference>
<evidence type="ECO:0000256" key="3">
    <source>
        <dbReference type="ARBA" id="ARBA00022679"/>
    </source>
</evidence>
<protein>
    <recommendedName>
        <fullName evidence="2 5">Methionyl-tRNA formyltransferase</fullName>
        <ecNumber evidence="2 5">2.1.2.9</ecNumber>
    </recommendedName>
</protein>
<dbReference type="Pfam" id="PF00551">
    <property type="entry name" value="Formyl_trans_N"/>
    <property type="match status" value="1"/>
</dbReference>
<evidence type="ECO:0000256" key="4">
    <source>
        <dbReference type="ARBA" id="ARBA00022917"/>
    </source>
</evidence>
<keyword evidence="4 5" id="KW-0648">Protein biosynthesis</keyword>
<dbReference type="GO" id="GO:0005829">
    <property type="term" value="C:cytosol"/>
    <property type="evidence" value="ECO:0007669"/>
    <property type="project" value="TreeGrafter"/>
</dbReference>
<proteinExistence type="inferred from homology"/>
<accession>A0A537IM75</accession>
<reference evidence="8 9" key="1">
    <citation type="journal article" date="2019" name="Nat. Microbiol.">
        <title>Mediterranean grassland soil C-N compound turnover is dependent on rainfall and depth, and is mediated by genomically divergent microorganisms.</title>
        <authorList>
            <person name="Diamond S."/>
            <person name="Andeer P.F."/>
            <person name="Li Z."/>
            <person name="Crits-Christoph A."/>
            <person name="Burstein D."/>
            <person name="Anantharaman K."/>
            <person name="Lane K.R."/>
            <person name="Thomas B.C."/>
            <person name="Pan C."/>
            <person name="Northen T.R."/>
            <person name="Banfield J.F."/>
        </authorList>
    </citation>
    <scope>NUCLEOTIDE SEQUENCE [LARGE SCALE GENOMIC DNA]</scope>
    <source>
        <strain evidence="8">NP_8</strain>
    </source>
</reference>
<feature type="domain" description="Formyl transferase C-terminal" evidence="7">
    <location>
        <begin position="202"/>
        <end position="301"/>
    </location>
</feature>
<sequence>MRAIFLGTPAFAIPSLRAVLDEVEMLAVVTQPDRPRGRGRQVTPPPVAQVARTLGLRVMQPTRLNDPAVLDDLRALQPDVIITVAYGKIIPPSILALPPLGCINVHPSLLPKYRGASPIQSAIADGQRETGVTIMYQSEALDAGDIILQRRVPIEPDDTAQTLEAKLAEVGAQTLVEALRLIADGRAPRIPQDASAATYVKKLTKEDGRLDWIRPAQALANLIRAMDPWPSAYTLHRGRLLKIWKGTAIESVKPAAPSGTVVEIRRGEGFVVAAGEGALLVTEVQPEGRRRMTADEYVRGSHLQAGERLREGTNGIAGTRQRGKA</sequence>
<dbReference type="InterPro" id="IPR036477">
    <property type="entry name" value="Formyl_transf_N_sf"/>
</dbReference>
<dbReference type="HAMAP" id="MF_00182">
    <property type="entry name" value="Formyl_trans"/>
    <property type="match status" value="1"/>
</dbReference>
<gene>
    <name evidence="5" type="primary">fmt</name>
    <name evidence="8" type="ORF">E6H05_11160</name>
</gene>
<keyword evidence="3 5" id="KW-0808">Transferase</keyword>
<comment type="caution">
    <text evidence="8">The sequence shown here is derived from an EMBL/GenBank/DDBJ whole genome shotgun (WGS) entry which is preliminary data.</text>
</comment>
<dbReference type="Pfam" id="PF02911">
    <property type="entry name" value="Formyl_trans_C"/>
    <property type="match status" value="1"/>
</dbReference>
<evidence type="ECO:0000256" key="2">
    <source>
        <dbReference type="ARBA" id="ARBA00012261"/>
    </source>
</evidence>
<dbReference type="GO" id="GO:0004479">
    <property type="term" value="F:methionyl-tRNA formyltransferase activity"/>
    <property type="evidence" value="ECO:0007669"/>
    <property type="project" value="UniProtKB-UniRule"/>
</dbReference>
<dbReference type="InterPro" id="IPR005794">
    <property type="entry name" value="Fmt"/>
</dbReference>
<evidence type="ECO:0000256" key="1">
    <source>
        <dbReference type="ARBA" id="ARBA00010699"/>
    </source>
</evidence>
<feature type="binding site" evidence="5">
    <location>
        <begin position="108"/>
        <end position="111"/>
    </location>
    <ligand>
        <name>(6S)-5,6,7,8-tetrahydrofolate</name>
        <dbReference type="ChEBI" id="CHEBI:57453"/>
    </ligand>
</feature>
<dbReference type="Proteomes" id="UP000318834">
    <property type="component" value="Unassembled WGS sequence"/>
</dbReference>
<dbReference type="CDD" id="cd08704">
    <property type="entry name" value="Met_tRNA_FMT_C"/>
    <property type="match status" value="1"/>
</dbReference>
<evidence type="ECO:0000259" key="7">
    <source>
        <dbReference type="Pfam" id="PF02911"/>
    </source>
</evidence>
<dbReference type="FunFam" id="3.40.50.12230:FF:000001">
    <property type="entry name" value="Methionyl-tRNA formyltransferase"/>
    <property type="match status" value="1"/>
</dbReference>
<dbReference type="NCBIfam" id="TIGR00460">
    <property type="entry name" value="fmt"/>
    <property type="match status" value="1"/>
</dbReference>
<evidence type="ECO:0000259" key="6">
    <source>
        <dbReference type="Pfam" id="PF00551"/>
    </source>
</evidence>
<dbReference type="InterPro" id="IPR041711">
    <property type="entry name" value="Met-tRNA-FMT_N"/>
</dbReference>
<organism evidence="8 9">
    <name type="scientific">Candidatus Segetimicrobium genomatis</name>
    <dbReference type="NCBI Taxonomy" id="2569760"/>
    <lineage>
        <taxon>Bacteria</taxon>
        <taxon>Bacillati</taxon>
        <taxon>Candidatus Sysuimicrobiota</taxon>
        <taxon>Candidatus Sysuimicrobiia</taxon>
        <taxon>Candidatus Sysuimicrobiales</taxon>
        <taxon>Candidatus Segetimicrobiaceae</taxon>
        <taxon>Candidatus Segetimicrobium</taxon>
    </lineage>
</organism>
<feature type="domain" description="Formyl transferase N-terminal" evidence="6">
    <location>
        <begin position="21"/>
        <end position="179"/>
    </location>
</feature>
<dbReference type="EMBL" id="VBAP01000088">
    <property type="protein sequence ID" value="TMI72443.1"/>
    <property type="molecule type" value="Genomic_DNA"/>
</dbReference>
<dbReference type="AlphaFoldDB" id="A0A537IM75"/>
<comment type="similarity">
    <text evidence="1 5">Belongs to the Fmt family.</text>
</comment>
<dbReference type="InterPro" id="IPR011034">
    <property type="entry name" value="Formyl_transferase-like_C_sf"/>
</dbReference>
<evidence type="ECO:0000313" key="9">
    <source>
        <dbReference type="Proteomes" id="UP000318834"/>
    </source>
</evidence>
<dbReference type="InterPro" id="IPR005793">
    <property type="entry name" value="Formyl_trans_C"/>
</dbReference>